<gene>
    <name evidence="2" type="ORF">TM35_000013170</name>
</gene>
<comment type="caution">
    <text evidence="2">The sequence shown here is derived from an EMBL/GenBank/DDBJ whole genome shotgun (WGS) entry which is preliminary data.</text>
</comment>
<feature type="region of interest" description="Disordered" evidence="1">
    <location>
        <begin position="665"/>
        <end position="757"/>
    </location>
</feature>
<feature type="region of interest" description="Disordered" evidence="1">
    <location>
        <begin position="775"/>
        <end position="842"/>
    </location>
</feature>
<feature type="compositionally biased region" description="Basic and acidic residues" evidence="1">
    <location>
        <begin position="710"/>
        <end position="730"/>
    </location>
</feature>
<feature type="compositionally biased region" description="Polar residues" evidence="1">
    <location>
        <begin position="99"/>
        <end position="128"/>
    </location>
</feature>
<keyword evidence="3" id="KW-1185">Reference proteome</keyword>
<dbReference type="GeneID" id="39980778"/>
<feature type="region of interest" description="Disordered" evidence="1">
    <location>
        <begin position="293"/>
        <end position="328"/>
    </location>
</feature>
<sequence length="1030" mass="114983">MLRDRFAHLRIQDSDSDSDDAHERTQRPVLDAPNLAVAGTDPIRPVHQDPIFPKSENPQVLVPPTSDIMRREEVPNPFEKDYVIKQEATAPPDHEVNIIKTSTSSEKDIANQSCKQSFNVANSPTPLSGGSFPQDVQEKRGPPKRRSIDSFTGSEKSKHGRKGSGSVNQSITATNEKVKSTGQLSSAKESLLEEQTQGQNINVKMSNQKEDNRKEEVSSLVGELQGVIAEEGTKKNSNSNNLQVQPFSTPMMDSNTNEVKMILSEKYWEKTYGFDPSKRGLPLFVAVEHCPPKNPGASSRLPQRNSLRVASEGPSSIRSSQNRSTKNSMLTAEDDLFIPDELHPTTHNDTVQQEGSALIVEDIPVTCADGNNKVDVLNNTDLALNAEGVGNDVKRDSIKECKSSVHGSVCEQVSFKKNQDDPFGDGDVNNEQEPNASKEEKNIQRLPSRNENSTDLSKVLGSDQSGNLIQKDENDQNLEKSNLSLSDVKINATVKENLSNDASPGASAEKDKNVKRDSQNLQLGNGNIEENGGVINMTPLTIGNLGKLNGNESGIVEVEEENGDISYSESSLFMSCISMPTADMREIMRDRKLSKEGMKAIYRQKNQGRLQESIIPPFHRRLLLDMEEIRERDRRIVARSIEEYTFQPKTSGRRASRLPQRLQKSFGAAAAAPPPPPETVTELRAASQERSRSTSRRKLEAKPLPTFKPEISKYARETQRSAIPYHERLYTPKPASPGDGTGLSNSHSPQGSPRMADLIEGSNSQLFRPDISPRARAIENGNPFHHRLYPSREELERRRAKSQSPPVSPRRSSPQRGNVQISPRLLERPVPPDVPSYPFHPEISPRAKVIENSRPFHQRLYPEKEILQRRAASQSPPVSPRRSSPQRGPVQISQRLLDRPAPPPDTTTYSFRPEISPRARSISRQGPFYERLYQTKEEKEHQEELQQEYNAAFIPSFHPNITERGQRAYENDDGVRRNVVKRLSKPKEIHPPPLDPSLSFHPVITSKARVKKTRNSNSDPQLLINGTGAY</sequence>
<feature type="compositionally biased region" description="Basic and acidic residues" evidence="1">
    <location>
        <begin position="508"/>
        <end position="518"/>
    </location>
</feature>
<protein>
    <submittedName>
        <fullName evidence="2">Uncharacterized protein</fullName>
    </submittedName>
</protein>
<feature type="region of interest" description="Disordered" evidence="1">
    <location>
        <begin position="416"/>
        <end position="480"/>
    </location>
</feature>
<dbReference type="EMBL" id="NBCO01000001">
    <property type="protein sequence ID" value="ORC93440.1"/>
    <property type="molecule type" value="Genomic_DNA"/>
</dbReference>
<feature type="region of interest" description="Disordered" evidence="1">
    <location>
        <begin position="1008"/>
        <end position="1030"/>
    </location>
</feature>
<feature type="region of interest" description="Disordered" evidence="1">
    <location>
        <begin position="1"/>
        <end position="73"/>
    </location>
</feature>
<feature type="compositionally biased region" description="Low complexity" evidence="1">
    <location>
        <begin position="869"/>
        <end position="890"/>
    </location>
</feature>
<feature type="region of interest" description="Disordered" evidence="1">
    <location>
        <begin position="496"/>
        <end position="526"/>
    </location>
</feature>
<organism evidence="2 3">
    <name type="scientific">Trypanosoma theileri</name>
    <dbReference type="NCBI Taxonomy" id="67003"/>
    <lineage>
        <taxon>Eukaryota</taxon>
        <taxon>Discoba</taxon>
        <taxon>Euglenozoa</taxon>
        <taxon>Kinetoplastea</taxon>
        <taxon>Metakinetoplastina</taxon>
        <taxon>Trypanosomatida</taxon>
        <taxon>Trypanosomatidae</taxon>
        <taxon>Trypanosoma</taxon>
    </lineage>
</organism>
<dbReference type="AlphaFoldDB" id="A0A1X0PAF9"/>
<dbReference type="OrthoDB" id="250923at2759"/>
<feature type="compositionally biased region" description="Polar residues" evidence="1">
    <location>
        <begin position="165"/>
        <end position="206"/>
    </location>
</feature>
<feature type="compositionally biased region" description="Polar residues" evidence="1">
    <location>
        <begin position="296"/>
        <end position="328"/>
    </location>
</feature>
<dbReference type="RefSeq" id="XP_028887506.1">
    <property type="nucleotide sequence ID" value="XM_029020998.1"/>
</dbReference>
<name>A0A1X0PAF9_9TRYP</name>
<feature type="compositionally biased region" description="Basic and acidic residues" evidence="1">
    <location>
        <begin position="207"/>
        <end position="217"/>
    </location>
</feature>
<feature type="compositionally biased region" description="Polar residues" evidence="1">
    <location>
        <begin position="235"/>
        <end position="251"/>
    </location>
</feature>
<feature type="compositionally biased region" description="Basic and acidic residues" evidence="1">
    <location>
        <begin position="687"/>
        <end position="701"/>
    </location>
</feature>
<reference evidence="2 3" key="1">
    <citation type="submission" date="2017-03" db="EMBL/GenBank/DDBJ databases">
        <title>An alternative strategy for trypanosome survival in the mammalian bloodstream revealed through genome and transcriptome analysis of the ubiquitous bovine parasite Trypanosoma (Megatrypanum) theileri.</title>
        <authorList>
            <person name="Kelly S."/>
            <person name="Ivens A."/>
            <person name="Mott A."/>
            <person name="O'Neill E."/>
            <person name="Emms D."/>
            <person name="Macleod O."/>
            <person name="Voorheis P."/>
            <person name="Matthews J."/>
            <person name="Matthews K."/>
            <person name="Carrington M."/>
        </authorList>
    </citation>
    <scope>NUCLEOTIDE SEQUENCE [LARGE SCALE GENOMIC DNA]</scope>
    <source>
        <strain evidence="2">Edinburgh</strain>
    </source>
</reference>
<feature type="compositionally biased region" description="Low complexity" evidence="1">
    <location>
        <begin position="802"/>
        <end position="816"/>
    </location>
</feature>
<feature type="compositionally biased region" description="Polar residues" evidence="1">
    <location>
        <begin position="445"/>
        <end position="468"/>
    </location>
</feature>
<proteinExistence type="predicted"/>
<dbReference type="Proteomes" id="UP000192257">
    <property type="component" value="Unassembled WGS sequence"/>
</dbReference>
<feature type="compositionally biased region" description="Polar residues" evidence="1">
    <location>
        <begin position="742"/>
        <end position="751"/>
    </location>
</feature>
<evidence type="ECO:0000256" key="1">
    <source>
        <dbReference type="SAM" id="MobiDB-lite"/>
    </source>
</evidence>
<evidence type="ECO:0000313" key="2">
    <source>
        <dbReference type="EMBL" id="ORC93440.1"/>
    </source>
</evidence>
<feature type="region of interest" description="Disordered" evidence="1">
    <location>
        <begin position="85"/>
        <end position="251"/>
    </location>
</feature>
<accession>A0A1X0PAF9</accession>
<dbReference type="VEuPathDB" id="TriTrypDB:TM35_000013170"/>
<feature type="region of interest" description="Disordered" evidence="1">
    <location>
        <begin position="867"/>
        <end position="927"/>
    </location>
</feature>
<feature type="compositionally biased region" description="Basic and acidic residues" evidence="1">
    <location>
        <begin position="1"/>
        <end position="26"/>
    </location>
</feature>
<evidence type="ECO:0000313" key="3">
    <source>
        <dbReference type="Proteomes" id="UP000192257"/>
    </source>
</evidence>